<dbReference type="WBParaSite" id="NBR_0001692901-mRNA-1">
    <property type="protein sequence ID" value="NBR_0001692901-mRNA-1"/>
    <property type="gene ID" value="NBR_0001692901"/>
</dbReference>
<accession>A0A158R2V3</accession>
<dbReference type="EMBL" id="UYSL01022471">
    <property type="protein sequence ID" value="VDL80535.1"/>
    <property type="molecule type" value="Genomic_DNA"/>
</dbReference>
<organism evidence="4">
    <name type="scientific">Nippostrongylus brasiliensis</name>
    <name type="common">Rat hookworm</name>
    <dbReference type="NCBI Taxonomy" id="27835"/>
    <lineage>
        <taxon>Eukaryota</taxon>
        <taxon>Metazoa</taxon>
        <taxon>Ecdysozoa</taxon>
        <taxon>Nematoda</taxon>
        <taxon>Chromadorea</taxon>
        <taxon>Rhabditida</taxon>
        <taxon>Rhabditina</taxon>
        <taxon>Rhabditomorpha</taxon>
        <taxon>Strongyloidea</taxon>
        <taxon>Heligmosomidae</taxon>
        <taxon>Nippostrongylus</taxon>
    </lineage>
</organism>
<dbReference type="GO" id="GO:0047372">
    <property type="term" value="F:monoacylglycerol lipase activity"/>
    <property type="evidence" value="ECO:0007669"/>
    <property type="project" value="TreeGrafter"/>
</dbReference>
<gene>
    <name evidence="2" type="ORF">NBR_LOCUS16930</name>
</gene>
<name>A0A158R2V3_NIPBR</name>
<dbReference type="Proteomes" id="UP000271162">
    <property type="component" value="Unassembled WGS sequence"/>
</dbReference>
<dbReference type="GO" id="GO:0006660">
    <property type="term" value="P:phosphatidylserine catabolic process"/>
    <property type="evidence" value="ECO:0007669"/>
    <property type="project" value="TreeGrafter"/>
</dbReference>
<dbReference type="GO" id="GO:0004622">
    <property type="term" value="F:phosphatidylcholine lysophospholipase activity"/>
    <property type="evidence" value="ECO:0007669"/>
    <property type="project" value="TreeGrafter"/>
</dbReference>
<keyword evidence="1" id="KW-0812">Transmembrane</keyword>
<dbReference type="PANTHER" id="PTHR12277">
    <property type="entry name" value="ALPHA/BETA HYDROLASE DOMAIN-CONTAINING PROTEIN"/>
    <property type="match status" value="1"/>
</dbReference>
<keyword evidence="1" id="KW-0472">Membrane</keyword>
<proteinExistence type="predicted"/>
<evidence type="ECO:0000256" key="1">
    <source>
        <dbReference type="SAM" id="Phobius"/>
    </source>
</evidence>
<reference evidence="4" key="1">
    <citation type="submission" date="2016-04" db="UniProtKB">
        <authorList>
            <consortium name="WormBaseParasite"/>
        </authorList>
    </citation>
    <scope>IDENTIFICATION</scope>
</reference>
<dbReference type="PANTHER" id="PTHR12277:SF194">
    <property type="entry name" value="FI04476P"/>
    <property type="match status" value="1"/>
</dbReference>
<dbReference type="SUPFAM" id="SSF53474">
    <property type="entry name" value="alpha/beta-Hydrolases"/>
    <property type="match status" value="3"/>
</dbReference>
<reference evidence="2 3" key="2">
    <citation type="submission" date="2018-11" db="EMBL/GenBank/DDBJ databases">
        <authorList>
            <consortium name="Pathogen Informatics"/>
        </authorList>
    </citation>
    <scope>NUCLEOTIDE SEQUENCE [LARGE SCALE GENOMIC DNA]</scope>
</reference>
<protein>
    <submittedName>
        <fullName evidence="4">Lysophosphatidylserine lipase ABHD12</fullName>
    </submittedName>
</protein>
<dbReference type="STRING" id="27835.A0A158R2V3"/>
<feature type="transmembrane region" description="Helical" evidence="1">
    <location>
        <begin position="343"/>
        <end position="373"/>
    </location>
</feature>
<dbReference type="GO" id="GO:0052651">
    <property type="term" value="P:monoacylglycerol catabolic process"/>
    <property type="evidence" value="ECO:0007669"/>
    <property type="project" value="TreeGrafter"/>
</dbReference>
<keyword evidence="3" id="KW-1185">Reference proteome</keyword>
<evidence type="ECO:0000313" key="4">
    <source>
        <dbReference type="WBParaSite" id="NBR_0001692901-mRNA-1"/>
    </source>
</evidence>
<evidence type="ECO:0000313" key="2">
    <source>
        <dbReference type="EMBL" id="VDL80535.1"/>
    </source>
</evidence>
<dbReference type="Gene3D" id="3.40.50.1820">
    <property type="entry name" value="alpha/beta hydrolase"/>
    <property type="match status" value="3"/>
</dbReference>
<feature type="transmembrane region" description="Helical" evidence="1">
    <location>
        <begin position="669"/>
        <end position="688"/>
    </location>
</feature>
<evidence type="ECO:0000313" key="3">
    <source>
        <dbReference type="Proteomes" id="UP000271162"/>
    </source>
</evidence>
<dbReference type="AlphaFoldDB" id="A0A158R2V3"/>
<dbReference type="GO" id="GO:0005789">
    <property type="term" value="C:endoplasmic reticulum membrane"/>
    <property type="evidence" value="ECO:0007669"/>
    <property type="project" value="TreeGrafter"/>
</dbReference>
<sequence>MYILTPMVSRDRWEEQLSHVELTDSSEMEKSICLPGHKLELLNSMKHDITVLMTRREPLMNEVDPNTNPSVAAVDDGYDQLSLEENEHGLSARSILWISLWHTIPRSIATLFRRNGTLPNGDEIRNMLSMQEYPVFIYLHGTTFDRANWHRIILYNLLNDMDYHVIAFDYRENCKNNTVIIWGHSMGSAITTRMAKELSLEGRPPQGIVLEGAYDNLRNAFMTNWFSFPLHWVPDRLIEPLVVDRLADVGLTMMRSDEHIKRVACPILMLHAEDDHIVKVSLARALRRAQKMISVSDSLMKNSDSTFRLLSGADELNDDNPYSTLVHPKRPDIDELAEDRRRVLLIILISVVLLIVVIILLIFVGIPALVFAYPQLLKNMFFQDFKRYENANYSNMSVSNVTSIGREFHLQGAEGKLGVWHILPQAMAAYCKRRGIHPTKEEMEAALAWPRYPVVIYFHGNSYDRTTPHRVEMYNLLTKLNYHVITFDYRGFGDSPGVPTEDGVVADSRVVHSYVKSRCGSNRVPFFWIPRWFLEKYLLQRIESVGMTLMETDQRIKNVTCRILILHAEDDVIIPVQLGRKVVIHWRPPASLMREAGSTDDSAAISQKPSESSISIAVDDQDSNTNLAGEVPSDRSERSFLRRFWCVICLEKIAKNVIFHRPLICAIEIVIVILGVIFLGIPLLLYVFPELFTMMHILPRSLSANYKSGVKILDTDRIESYLALTDYPVIVYFHGNSYDRATQQRIAMYNVFSDLNYHVITFDYRGFGDSDGPATEEGLVKDCHLVY</sequence>
<keyword evidence="1" id="KW-1133">Transmembrane helix</keyword>
<dbReference type="InterPro" id="IPR029058">
    <property type="entry name" value="AB_hydrolase_fold"/>
</dbReference>